<evidence type="ECO:0000256" key="5">
    <source>
        <dbReference type="ARBA" id="ARBA00023136"/>
    </source>
</evidence>
<reference evidence="8 9" key="1">
    <citation type="journal article" date="2003" name="Genome Res.">
        <title>Tropheryma whipplei twist: a human pathogenic Actinobacteria with a reduced genome.</title>
        <authorList>
            <person name="Raoult D."/>
            <person name="Ogata H."/>
            <person name="Audic S."/>
            <person name="Robert C."/>
            <person name="Suhre K."/>
            <person name="Drancourt M."/>
            <person name="Claverie J.-M."/>
        </authorList>
    </citation>
    <scope>NUCLEOTIDE SEQUENCE [LARGE SCALE GENOMIC DNA]</scope>
    <source>
        <strain evidence="8 9">Twist</strain>
    </source>
</reference>
<dbReference type="InterPro" id="IPR001626">
    <property type="entry name" value="ABC_TroCD"/>
</dbReference>
<keyword evidence="5 7" id="KW-0472">Membrane</keyword>
<evidence type="ECO:0000256" key="1">
    <source>
        <dbReference type="ARBA" id="ARBA00004141"/>
    </source>
</evidence>
<keyword evidence="4 7" id="KW-1133">Transmembrane helix</keyword>
<dbReference type="KEGG" id="twh:TWT_761"/>
<proteinExistence type="inferred from homology"/>
<dbReference type="Pfam" id="PF00950">
    <property type="entry name" value="ABC-3"/>
    <property type="match status" value="1"/>
</dbReference>
<dbReference type="eggNOG" id="COG1108">
    <property type="taxonomic scope" value="Bacteria"/>
</dbReference>
<dbReference type="EMBL" id="AE014184">
    <property type="protein sequence ID" value="AAO44858.1"/>
    <property type="molecule type" value="Genomic_DNA"/>
</dbReference>
<dbReference type="PANTHER" id="PTHR30477">
    <property type="entry name" value="ABC-TRANSPORTER METAL-BINDING PROTEIN"/>
    <property type="match status" value="1"/>
</dbReference>
<dbReference type="AlphaFoldDB" id="Q83FH5"/>
<dbReference type="OrthoDB" id="9798540at2"/>
<dbReference type="InterPro" id="IPR037294">
    <property type="entry name" value="ABC_BtuC-like"/>
</dbReference>
<feature type="transmembrane region" description="Helical" evidence="7">
    <location>
        <begin position="41"/>
        <end position="63"/>
    </location>
</feature>
<evidence type="ECO:0000256" key="6">
    <source>
        <dbReference type="RuleBase" id="RU003943"/>
    </source>
</evidence>
<dbReference type="STRING" id="203267.TWT_761"/>
<evidence type="ECO:0000256" key="7">
    <source>
        <dbReference type="SAM" id="Phobius"/>
    </source>
</evidence>
<evidence type="ECO:0000256" key="4">
    <source>
        <dbReference type="ARBA" id="ARBA00022989"/>
    </source>
</evidence>
<dbReference type="SUPFAM" id="SSF81345">
    <property type="entry name" value="ABC transporter involved in vitamin B12 uptake, BtuC"/>
    <property type="match status" value="1"/>
</dbReference>
<dbReference type="PANTHER" id="PTHR30477:SF0">
    <property type="entry name" value="METAL TRANSPORT SYSTEM MEMBRANE PROTEIN TM_0125-RELATED"/>
    <property type="match status" value="1"/>
</dbReference>
<feature type="transmembrane region" description="Helical" evidence="7">
    <location>
        <begin position="69"/>
        <end position="93"/>
    </location>
</feature>
<evidence type="ECO:0000313" key="9">
    <source>
        <dbReference type="Proteomes" id="UP000002200"/>
    </source>
</evidence>
<dbReference type="GO" id="GO:0055085">
    <property type="term" value="P:transmembrane transport"/>
    <property type="evidence" value="ECO:0007669"/>
    <property type="project" value="InterPro"/>
</dbReference>
<feature type="transmembrane region" description="Helical" evidence="7">
    <location>
        <begin position="15"/>
        <end position="34"/>
    </location>
</feature>
<dbReference type="Proteomes" id="UP000002200">
    <property type="component" value="Chromosome"/>
</dbReference>
<gene>
    <name evidence="8" type="ordered locus">TWT_761</name>
</gene>
<comment type="similarity">
    <text evidence="2 6">Belongs to the ABC-3 integral membrane protein family.</text>
</comment>
<name>Q83FH5_TROWT</name>
<organism evidence="8 9">
    <name type="scientific">Tropheryma whipplei (strain Twist)</name>
    <name type="common">Whipple's bacillus</name>
    <dbReference type="NCBI Taxonomy" id="203267"/>
    <lineage>
        <taxon>Bacteria</taxon>
        <taxon>Bacillati</taxon>
        <taxon>Actinomycetota</taxon>
        <taxon>Actinomycetes</taxon>
        <taxon>Micrococcales</taxon>
        <taxon>Tropherymataceae</taxon>
        <taxon>Tropheryma</taxon>
    </lineage>
</organism>
<keyword evidence="9" id="KW-1185">Reference proteome</keyword>
<keyword evidence="6" id="KW-0813">Transport</keyword>
<comment type="subcellular location">
    <subcellularLocation>
        <location evidence="6">Cell membrane</location>
        <topology evidence="6">Multi-pass membrane protein</topology>
    </subcellularLocation>
    <subcellularLocation>
        <location evidence="1">Membrane</location>
        <topology evidence="1">Multi-pass membrane protein</topology>
    </subcellularLocation>
</comment>
<protein>
    <submittedName>
        <fullName evidence="8">Uncharacterized protein</fullName>
    </submittedName>
</protein>
<accession>Q83FH5</accession>
<evidence type="ECO:0000313" key="8">
    <source>
        <dbReference type="EMBL" id="AAO44858.1"/>
    </source>
</evidence>
<dbReference type="GO" id="GO:0043190">
    <property type="term" value="C:ATP-binding cassette (ABC) transporter complex"/>
    <property type="evidence" value="ECO:0007669"/>
    <property type="project" value="InterPro"/>
</dbReference>
<dbReference type="HOGENOM" id="CLU_2248894_0_0_11"/>
<evidence type="ECO:0000256" key="3">
    <source>
        <dbReference type="ARBA" id="ARBA00022692"/>
    </source>
</evidence>
<keyword evidence="3 6" id="KW-0812">Transmembrane</keyword>
<sequence>MHVMTGKAMPIQQQVGVVLVVAMLVIPGVSASLLSRKISRMFIISPVMAVTTSVAGVYISYTFDLPPGSVIVLVMGSVFVLTYTVTSIMSMIVSNRTLLRTRHG</sequence>
<evidence type="ECO:0000256" key="2">
    <source>
        <dbReference type="ARBA" id="ARBA00008034"/>
    </source>
</evidence>